<dbReference type="InterPro" id="IPR016040">
    <property type="entry name" value="NAD(P)-bd_dom"/>
</dbReference>
<evidence type="ECO:0000313" key="9">
    <source>
        <dbReference type="EMBL" id="TFU06545.1"/>
    </source>
</evidence>
<dbReference type="OrthoDB" id="9801785at2"/>
<evidence type="ECO:0000256" key="6">
    <source>
        <dbReference type="ARBA" id="ARBA00023239"/>
    </source>
</evidence>
<dbReference type="Proteomes" id="UP000297737">
    <property type="component" value="Unassembled WGS sequence"/>
</dbReference>
<dbReference type="InterPro" id="IPR036291">
    <property type="entry name" value="NAD(P)-bd_dom_sf"/>
</dbReference>
<dbReference type="InterPro" id="IPR005888">
    <property type="entry name" value="dTDP_Gluc_deHydtase"/>
</dbReference>
<dbReference type="RefSeq" id="WP_135245269.1">
    <property type="nucleotide sequence ID" value="NZ_SIHO01000001.1"/>
</dbReference>
<dbReference type="AlphaFoldDB" id="A0A4Y9ESD5"/>
<dbReference type="GO" id="GO:0008460">
    <property type="term" value="F:dTDP-glucose 4,6-dehydratase activity"/>
    <property type="evidence" value="ECO:0007669"/>
    <property type="project" value="UniProtKB-EC"/>
</dbReference>
<dbReference type="Gene3D" id="3.90.25.10">
    <property type="entry name" value="UDP-galactose 4-epimerase, domain 1"/>
    <property type="match status" value="1"/>
</dbReference>
<feature type="domain" description="NAD(P)-binding" evidence="8">
    <location>
        <begin position="5"/>
        <end position="330"/>
    </location>
</feature>
<evidence type="ECO:0000259" key="8">
    <source>
        <dbReference type="Pfam" id="PF16363"/>
    </source>
</evidence>
<evidence type="ECO:0000256" key="1">
    <source>
        <dbReference type="ARBA" id="ARBA00001539"/>
    </source>
</evidence>
<dbReference type="NCBIfam" id="TIGR01181">
    <property type="entry name" value="dTDP_gluc_dehyt"/>
    <property type="match status" value="1"/>
</dbReference>
<comment type="catalytic activity">
    <reaction evidence="1 7">
        <text>dTDP-alpha-D-glucose = dTDP-4-dehydro-6-deoxy-alpha-D-glucose + H2O</text>
        <dbReference type="Rhea" id="RHEA:17221"/>
        <dbReference type="ChEBI" id="CHEBI:15377"/>
        <dbReference type="ChEBI" id="CHEBI:57477"/>
        <dbReference type="ChEBI" id="CHEBI:57649"/>
        <dbReference type="EC" id="4.2.1.46"/>
    </reaction>
</comment>
<keyword evidence="10" id="KW-1185">Reference proteome</keyword>
<comment type="cofactor">
    <cofactor evidence="2 7">
        <name>NAD(+)</name>
        <dbReference type="ChEBI" id="CHEBI:57540"/>
    </cofactor>
</comment>
<evidence type="ECO:0000256" key="4">
    <source>
        <dbReference type="ARBA" id="ARBA00011990"/>
    </source>
</evidence>
<dbReference type="EMBL" id="SIHO01000001">
    <property type="protein sequence ID" value="TFU06545.1"/>
    <property type="molecule type" value="Genomic_DNA"/>
</dbReference>
<sequence>MANLLVTGGAGFIGANFVHYWRVRHPGDSITVLDALTYAGNRANLAGANAVGFVEADIRDQGTVESLLREQNIDTLVHFAAESHVDRSIHGPDAFIDTNVLGTHSLLKAARAVWLGETRKPHRFHHVSTDEVYGSLGADDPAFSETTPYAPNSPYSASKAASDHLVRAYHHTYGLDVTTSNCSNNYGPYQFPEKLIPLFLINALHGRSLPIYGDGMNVRDWLHVEDHCRGIELVIQKGRVGETYCIGGGEELANLTVIDTLCAAVDAAFAQDASLKVRYPNAPAAQGKPTDSLKTWVKDRPGHDRRYAIDERKIRDELGYAPARDFATGFAATLRWYIDNEPWWQAILDGSYRDWVATNYGDRKG</sequence>
<name>A0A4Y9ESD5_9SPHN</name>
<dbReference type="EC" id="4.2.1.46" evidence="4 7"/>
<accession>A0A4Y9ESD5</accession>
<dbReference type="SUPFAM" id="SSF51735">
    <property type="entry name" value="NAD(P)-binding Rossmann-fold domains"/>
    <property type="match status" value="1"/>
</dbReference>
<evidence type="ECO:0000256" key="3">
    <source>
        <dbReference type="ARBA" id="ARBA00008178"/>
    </source>
</evidence>
<reference evidence="9 10" key="1">
    <citation type="submission" date="2019-02" db="EMBL/GenBank/DDBJ databases">
        <title>Polymorphobacter sp. isolated from the lake at the Tibet of China.</title>
        <authorList>
            <person name="Li A."/>
        </authorList>
    </citation>
    <scope>NUCLEOTIDE SEQUENCE [LARGE SCALE GENOMIC DNA]</scope>
    <source>
        <strain evidence="9 10">DJ1R-1</strain>
    </source>
</reference>
<dbReference type="Gene3D" id="3.40.50.720">
    <property type="entry name" value="NAD(P)-binding Rossmann-like Domain"/>
    <property type="match status" value="1"/>
</dbReference>
<protein>
    <recommendedName>
        <fullName evidence="4 7">dTDP-glucose 4,6-dehydratase</fullName>
        <ecNumber evidence="4 7">4.2.1.46</ecNumber>
    </recommendedName>
</protein>
<dbReference type="Pfam" id="PF16363">
    <property type="entry name" value="GDP_Man_Dehyd"/>
    <property type="match status" value="1"/>
</dbReference>
<organism evidence="9 10">
    <name type="scientific">Glacieibacterium arshaanense</name>
    <dbReference type="NCBI Taxonomy" id="2511025"/>
    <lineage>
        <taxon>Bacteria</taxon>
        <taxon>Pseudomonadati</taxon>
        <taxon>Pseudomonadota</taxon>
        <taxon>Alphaproteobacteria</taxon>
        <taxon>Sphingomonadales</taxon>
        <taxon>Sphingosinicellaceae</taxon>
        <taxon>Glacieibacterium</taxon>
    </lineage>
</organism>
<comment type="caution">
    <text evidence="9">The sequence shown here is derived from an EMBL/GenBank/DDBJ whole genome shotgun (WGS) entry which is preliminary data.</text>
</comment>
<evidence type="ECO:0000256" key="7">
    <source>
        <dbReference type="RuleBase" id="RU004473"/>
    </source>
</evidence>
<comment type="similarity">
    <text evidence="3 7">Belongs to the NAD(P)-dependent epimerase/dehydratase family. dTDP-glucose dehydratase subfamily.</text>
</comment>
<keyword evidence="6 7" id="KW-0456">Lyase</keyword>
<evidence type="ECO:0000313" key="10">
    <source>
        <dbReference type="Proteomes" id="UP000297737"/>
    </source>
</evidence>
<gene>
    <name evidence="9" type="primary">rfbB</name>
    <name evidence="9" type="ORF">EUV02_06090</name>
</gene>
<dbReference type="CDD" id="cd05246">
    <property type="entry name" value="dTDP_GD_SDR_e"/>
    <property type="match status" value="1"/>
</dbReference>
<proteinExistence type="inferred from homology"/>
<keyword evidence="5" id="KW-0520">NAD</keyword>
<evidence type="ECO:0000256" key="2">
    <source>
        <dbReference type="ARBA" id="ARBA00001911"/>
    </source>
</evidence>
<dbReference type="GO" id="GO:0009225">
    <property type="term" value="P:nucleotide-sugar metabolic process"/>
    <property type="evidence" value="ECO:0007669"/>
    <property type="project" value="InterPro"/>
</dbReference>
<evidence type="ECO:0000256" key="5">
    <source>
        <dbReference type="ARBA" id="ARBA00023027"/>
    </source>
</evidence>
<dbReference type="PANTHER" id="PTHR43000">
    <property type="entry name" value="DTDP-D-GLUCOSE 4,6-DEHYDRATASE-RELATED"/>
    <property type="match status" value="1"/>
</dbReference>